<feature type="transmembrane region" description="Helical" evidence="1">
    <location>
        <begin position="109"/>
        <end position="133"/>
    </location>
</feature>
<feature type="transmembrane region" description="Helical" evidence="1">
    <location>
        <begin position="33"/>
        <end position="50"/>
    </location>
</feature>
<reference evidence="2" key="1">
    <citation type="submission" date="2022-10" db="EMBL/GenBank/DDBJ databases">
        <title>Complete genome sequence of Capnocytophaga ochracea KCOM 2812 isolated from actinomycosis lesion.</title>
        <authorList>
            <person name="Kook J.-K."/>
            <person name="Park S.-N."/>
            <person name="Lim Y.K."/>
        </authorList>
    </citation>
    <scope>NUCLEOTIDE SEQUENCE</scope>
    <source>
        <strain evidence="2">KCOM 28121</strain>
    </source>
</reference>
<dbReference type="Proteomes" id="UP001163262">
    <property type="component" value="Chromosome"/>
</dbReference>
<keyword evidence="1" id="KW-0812">Transmembrane</keyword>
<sequence>MKESFKWRNRNLLEKENNNPLELTFKNIFKSNIYYIIFAIIISLFVKNLFKDEKISTFLITLFSILICFIVPALTLIFDKFLGKNIENKENRISNKDEFIRTKNFSRKFIFILLESLLICFTLIVLLLLIVMFNDFFIIDIMKYRFVTISKYSILIGVKNFFIITFKIIIITLVIRLFVFIFYLLGALGEYMKGVLDGKTKL</sequence>
<evidence type="ECO:0000313" key="2">
    <source>
        <dbReference type="EMBL" id="UZD41081.1"/>
    </source>
</evidence>
<feature type="transmembrane region" description="Helical" evidence="1">
    <location>
        <begin position="161"/>
        <end position="185"/>
    </location>
</feature>
<gene>
    <name evidence="2" type="ORF">OL231_00680</name>
</gene>
<protein>
    <submittedName>
        <fullName evidence="2">Uncharacterized protein</fullName>
    </submittedName>
</protein>
<name>A0AA47A2N5_CAPOC</name>
<proteinExistence type="predicted"/>
<feature type="transmembrane region" description="Helical" evidence="1">
    <location>
        <begin position="56"/>
        <end position="78"/>
    </location>
</feature>
<dbReference type="RefSeq" id="WP_178977957.1">
    <property type="nucleotide sequence ID" value="NZ_CP110230.1"/>
</dbReference>
<keyword evidence="1" id="KW-1133">Transmembrane helix</keyword>
<dbReference type="AlphaFoldDB" id="A0AA47A2N5"/>
<evidence type="ECO:0000313" key="3">
    <source>
        <dbReference type="Proteomes" id="UP001163262"/>
    </source>
</evidence>
<organism evidence="2 3">
    <name type="scientific">Capnocytophaga ochracea</name>
    <dbReference type="NCBI Taxonomy" id="1018"/>
    <lineage>
        <taxon>Bacteria</taxon>
        <taxon>Pseudomonadati</taxon>
        <taxon>Bacteroidota</taxon>
        <taxon>Flavobacteriia</taxon>
        <taxon>Flavobacteriales</taxon>
        <taxon>Flavobacteriaceae</taxon>
        <taxon>Capnocytophaga</taxon>
    </lineage>
</organism>
<keyword evidence="1" id="KW-0472">Membrane</keyword>
<evidence type="ECO:0000256" key="1">
    <source>
        <dbReference type="SAM" id="Phobius"/>
    </source>
</evidence>
<accession>A0AA47A2N5</accession>
<dbReference type="EMBL" id="CP110230">
    <property type="protein sequence ID" value="UZD41081.1"/>
    <property type="molecule type" value="Genomic_DNA"/>
</dbReference>